<comment type="caution">
    <text evidence="2">The sequence shown here is derived from an EMBL/GenBank/DDBJ whole genome shotgun (WGS) entry which is preliminary data.</text>
</comment>
<dbReference type="Proteomes" id="UP000033935">
    <property type="component" value="Unassembled WGS sequence"/>
</dbReference>
<evidence type="ECO:0000256" key="1">
    <source>
        <dbReference type="SAM" id="MobiDB-lite"/>
    </source>
</evidence>
<dbReference type="EMBL" id="LBWG01000003">
    <property type="protein sequence ID" value="KKR04827.1"/>
    <property type="molecule type" value="Genomic_DNA"/>
</dbReference>
<name>A0A0G0QT94_9BACT</name>
<sequence>MKHAFLLFVFLLLFVLGVFFLWRGSFSETIDQGVVSTQEPVRIPPADELTPAELSQSSCENSGGRWNECGSACRTQPEAPCIELCVPYCECQTSQECPSGFSCGDVIQEVGICL</sequence>
<reference evidence="2 3" key="1">
    <citation type="journal article" date="2015" name="Nature">
        <title>rRNA introns, odd ribosomes, and small enigmatic genomes across a large radiation of phyla.</title>
        <authorList>
            <person name="Brown C.T."/>
            <person name="Hug L.A."/>
            <person name="Thomas B.C."/>
            <person name="Sharon I."/>
            <person name="Castelle C.J."/>
            <person name="Singh A."/>
            <person name="Wilkins M.J."/>
            <person name="Williams K.H."/>
            <person name="Banfield J.F."/>
        </authorList>
    </citation>
    <scope>NUCLEOTIDE SEQUENCE [LARGE SCALE GENOMIC DNA]</scope>
</reference>
<evidence type="ECO:0000313" key="3">
    <source>
        <dbReference type="Proteomes" id="UP000033935"/>
    </source>
</evidence>
<accession>A0A0G0QT94</accession>
<evidence type="ECO:0000313" key="2">
    <source>
        <dbReference type="EMBL" id="KKR04827.1"/>
    </source>
</evidence>
<feature type="region of interest" description="Disordered" evidence="1">
    <location>
        <begin position="46"/>
        <end position="66"/>
    </location>
</feature>
<proteinExistence type="predicted"/>
<protein>
    <submittedName>
        <fullName evidence="2">Uncharacterized protein</fullName>
    </submittedName>
</protein>
<dbReference type="AlphaFoldDB" id="A0A0G0QT94"/>
<organism evidence="2 3">
    <name type="scientific">Candidatus Uhrbacteria bacterium GW2011_GWF2_39_13</name>
    <dbReference type="NCBI Taxonomy" id="1618995"/>
    <lineage>
        <taxon>Bacteria</taxon>
        <taxon>Candidatus Uhriibacteriota</taxon>
    </lineage>
</organism>
<gene>
    <name evidence="2" type="ORF">UT30_C0003G0016</name>
</gene>